<evidence type="ECO:0000256" key="5">
    <source>
        <dbReference type="PROSITE-ProRule" id="PRU00176"/>
    </source>
</evidence>
<dbReference type="InterPro" id="IPR000504">
    <property type="entry name" value="RRM_dom"/>
</dbReference>
<keyword evidence="9" id="KW-0647">Proteasome</keyword>
<dbReference type="InterPro" id="IPR027040">
    <property type="entry name" value="PSMD4"/>
</dbReference>
<keyword evidence="3 5" id="KW-0694">RNA-binding</keyword>
<proteinExistence type="predicted"/>
<dbReference type="PROSITE" id="PS50330">
    <property type="entry name" value="UIM"/>
    <property type="match status" value="2"/>
</dbReference>
<dbReference type="Gene3D" id="3.40.50.410">
    <property type="entry name" value="von Willebrand factor, type A domain"/>
    <property type="match status" value="2"/>
</dbReference>
<feature type="compositionally biased region" description="Basic and acidic residues" evidence="6">
    <location>
        <begin position="385"/>
        <end position="400"/>
    </location>
</feature>
<organism evidence="9 10">
    <name type="scientific">Taenia crassiceps</name>
    <dbReference type="NCBI Taxonomy" id="6207"/>
    <lineage>
        <taxon>Eukaryota</taxon>
        <taxon>Metazoa</taxon>
        <taxon>Spiralia</taxon>
        <taxon>Lophotrochozoa</taxon>
        <taxon>Platyhelminthes</taxon>
        <taxon>Cestoda</taxon>
        <taxon>Eucestoda</taxon>
        <taxon>Cyclophyllidea</taxon>
        <taxon>Taeniidae</taxon>
        <taxon>Taenia</taxon>
    </lineage>
</organism>
<comment type="subcellular location">
    <subcellularLocation>
        <location evidence="1">Nucleus</location>
    </subcellularLocation>
</comment>
<keyword evidence="10" id="KW-1185">Reference proteome</keyword>
<feature type="domain" description="RRM" evidence="7">
    <location>
        <begin position="626"/>
        <end position="700"/>
    </location>
</feature>
<dbReference type="InterPro" id="IPR003903">
    <property type="entry name" value="UIM_dom"/>
</dbReference>
<sequence>MSQEAVMIADFMRNGDFTPSRLQAQNDAVNLLCQVKRQANPENTVGLISLANTEPKGGISFCTSVRIAHLALRHRQLRHQKMRIVCFIGSPIKDDEAERLKKEKVNVDIVNFGEDEVNQKKLLEFIETVNGKDGTGSHLVTVPPGTVLHESLASSPIIAGEDGSGALPGSGIGLEFGLDAVDDPDLIYALRVSMEDQRMRQEQEASANSGGQSTAVLPGSSGTSEEELLRQALAMSMQVGPGNSGSSSGPVDLANMTEEEQIAYAIQMSMQTQEQERVLEEKKSDSETKDDNGNNNAKMDVDEAPSTMGTSAATTSGTVSHGHQQLSGEGEGAKVKDDTVVECDPEFLQSVLQYLPGVDPHNEEMRKAIESLATGFKSDQGTSKKTSEEKKDNDDGSDIDKDEKISLKFSVDTIQEHLHDAFSTFGDVDIRIFKSSERRLAILYFRHSRDAHRAYRCKHRVYIHDRAFSVEIWDEREPLPRESGKHEELSPHRPRSSPRHSTLRSSPFDDRSRSPLCTPSRHSHYSSRGSRPGSMESELLNDPKATRTLFVGSLEPDITESEVREAFERYGVVEQIDVKHPSSSHAYAFVRFANVDMAVVAKNKMSGNCVRSYHCKIGYGKSLISNVLYISGLDNWRDAEELKCFLNQFGTLIKLDWQFRQNYATAVFQSTEVAEEVNQQLKTLALRYPDRRLMVDFIEGDIQKDVLPAPRQSSLIPLPSTFTIMPELIPSLPFPNQFVAAAFDLMRGPTGNNENNTPVFAPSSTEDARLRRQPRLIDSTRQQRLAMGPPPRRLVPSSRFGGRGASPIDSLLRPDMTDLSDPVLSSIITMPDLEAFLRPHLWFARLYTKRSIFRFRCLHVVGDENLAKDLPHSPPFSSSGGVLRFQMAHQARTEASWMADAVEQINGVLGDPSSSPPFSILLALPNQEEKNEEETKGSEDGYSKIDFVKRPLTCLVSYLRLKQRAGFLTPLPTRTVDGGEEGEAEGFLKYTLLLLTPSSFSLSLLKFAAPRLSSGLAFVDDFLVHMLISEWGRILVFEMNVRVLNNAAGPRLSSLDSICAIQLLGPEKRGTQHQWVDQMVTIPSRSTSGSIGLLDPRTKTTIELVAAPVSARIVVVGLHL</sequence>
<reference evidence="9 10" key="1">
    <citation type="journal article" date="2022" name="Front. Cell. Infect. Microbiol.">
        <title>The Genomes of Two Strains of Taenia crassiceps the Animal Model for the Study of Human Cysticercosis.</title>
        <authorList>
            <person name="Bobes R.J."/>
            <person name="Estrada K."/>
            <person name="Rios-Valencia D.G."/>
            <person name="Calderon-Gallegos A."/>
            <person name="de la Torre P."/>
            <person name="Carrero J.C."/>
            <person name="Sanchez-Flores A."/>
            <person name="Laclette J.P."/>
        </authorList>
    </citation>
    <scope>NUCLEOTIDE SEQUENCE [LARGE SCALE GENOMIC DNA]</scope>
    <source>
        <strain evidence="9">WFUcys</strain>
    </source>
</reference>
<dbReference type="SUPFAM" id="SSF53300">
    <property type="entry name" value="vWA-like"/>
    <property type="match status" value="1"/>
</dbReference>
<dbReference type="InterPro" id="IPR010912">
    <property type="entry name" value="SPOC_met"/>
</dbReference>
<dbReference type="Gene3D" id="1.10.287.3990">
    <property type="match status" value="1"/>
</dbReference>
<dbReference type="Proteomes" id="UP001651158">
    <property type="component" value="Unassembled WGS sequence"/>
</dbReference>
<dbReference type="SUPFAM" id="SSF54928">
    <property type="entry name" value="RNA-binding domain, RBD"/>
    <property type="match status" value="2"/>
</dbReference>
<evidence type="ECO:0000259" key="8">
    <source>
        <dbReference type="PROSITE" id="PS50917"/>
    </source>
</evidence>
<feature type="domain" description="SPOC" evidence="8">
    <location>
        <begin position="831"/>
        <end position="1030"/>
    </location>
</feature>
<dbReference type="SUPFAM" id="SSF100939">
    <property type="entry name" value="SPOC domain-like"/>
    <property type="match status" value="1"/>
</dbReference>
<evidence type="ECO:0000256" key="3">
    <source>
        <dbReference type="ARBA" id="ARBA00022884"/>
    </source>
</evidence>
<dbReference type="PANTHER" id="PTHR10223:SF0">
    <property type="entry name" value="26S PROTEASOME NON-ATPASE REGULATORY SUBUNIT 4"/>
    <property type="match status" value="1"/>
</dbReference>
<feature type="region of interest" description="Disordered" evidence="6">
    <location>
        <begin position="373"/>
        <end position="400"/>
    </location>
</feature>
<dbReference type="Gene3D" id="6.10.300.40">
    <property type="match status" value="1"/>
</dbReference>
<feature type="compositionally biased region" description="Low complexity" evidence="6">
    <location>
        <begin position="304"/>
        <end position="322"/>
    </location>
</feature>
<evidence type="ECO:0000313" key="9">
    <source>
        <dbReference type="EMBL" id="KAL5109980.1"/>
    </source>
</evidence>
<dbReference type="InterPro" id="IPR016194">
    <property type="entry name" value="SPOC-like_C_dom_sf"/>
</dbReference>
<dbReference type="CDD" id="cd22297">
    <property type="entry name" value="PSMD4_RAZUL"/>
    <property type="match status" value="1"/>
</dbReference>
<feature type="region of interest" description="Disordered" evidence="6">
    <location>
        <begin position="270"/>
        <end position="334"/>
    </location>
</feature>
<dbReference type="Pfam" id="PF02809">
    <property type="entry name" value="UIM"/>
    <property type="match status" value="3"/>
</dbReference>
<protein>
    <submittedName>
        <fullName evidence="9">26S proteasome non-ATPase regulatory subunit 4</fullName>
    </submittedName>
</protein>
<gene>
    <name evidence="9" type="ORF">TcWFU_002636</name>
</gene>
<evidence type="ECO:0000256" key="1">
    <source>
        <dbReference type="ARBA" id="ARBA00004123"/>
    </source>
</evidence>
<dbReference type="InterPro" id="IPR035979">
    <property type="entry name" value="RBD_domain_sf"/>
</dbReference>
<evidence type="ECO:0000313" key="10">
    <source>
        <dbReference type="Proteomes" id="UP001651158"/>
    </source>
</evidence>
<dbReference type="Pfam" id="PF00076">
    <property type="entry name" value="RRM_1"/>
    <property type="match status" value="2"/>
</dbReference>
<feature type="region of interest" description="Disordered" evidence="6">
    <location>
        <begin position="198"/>
        <end position="225"/>
    </location>
</feature>
<evidence type="ECO:0000259" key="7">
    <source>
        <dbReference type="PROSITE" id="PS50102"/>
    </source>
</evidence>
<dbReference type="GO" id="GO:0000502">
    <property type="term" value="C:proteasome complex"/>
    <property type="evidence" value="ECO:0007669"/>
    <property type="project" value="UniProtKB-KW"/>
</dbReference>
<accession>A0ABR4QK34</accession>
<comment type="caution">
    <text evidence="9">The sequence shown here is derived from an EMBL/GenBank/DDBJ whole genome shotgun (WGS) entry which is preliminary data.</text>
</comment>
<keyword evidence="4" id="KW-0539">Nucleus</keyword>
<feature type="compositionally biased region" description="Basic and acidic residues" evidence="6">
    <location>
        <begin position="481"/>
        <end position="491"/>
    </location>
</feature>
<feature type="compositionally biased region" description="Polar residues" evidence="6">
    <location>
        <begin position="204"/>
        <end position="223"/>
    </location>
</feature>
<dbReference type="InterPro" id="IPR049590">
    <property type="entry name" value="PSMD4_RAZUL-like"/>
</dbReference>
<dbReference type="SMART" id="SM00726">
    <property type="entry name" value="UIM"/>
    <property type="match status" value="3"/>
</dbReference>
<feature type="compositionally biased region" description="Basic and acidic residues" evidence="6">
    <location>
        <begin position="274"/>
        <end position="292"/>
    </location>
</feature>
<feature type="region of interest" description="Disordered" evidence="6">
    <location>
        <begin position="481"/>
        <end position="539"/>
    </location>
</feature>
<evidence type="ECO:0000256" key="6">
    <source>
        <dbReference type="SAM" id="MobiDB-lite"/>
    </source>
</evidence>
<evidence type="ECO:0000256" key="2">
    <source>
        <dbReference type="ARBA" id="ARBA00022737"/>
    </source>
</evidence>
<name>A0ABR4QK34_9CEST</name>
<dbReference type="Gene3D" id="2.40.290.10">
    <property type="match status" value="1"/>
</dbReference>
<dbReference type="InterPro" id="IPR012677">
    <property type="entry name" value="Nucleotide-bd_a/b_plait_sf"/>
</dbReference>
<dbReference type="EMBL" id="JAKROA010000002">
    <property type="protein sequence ID" value="KAL5109980.1"/>
    <property type="molecule type" value="Genomic_DNA"/>
</dbReference>
<dbReference type="PANTHER" id="PTHR10223">
    <property type="entry name" value="26S PROTEASOME NON-ATPASE REGULATORY SUBUNIT 4"/>
    <property type="match status" value="1"/>
</dbReference>
<dbReference type="Gene3D" id="3.30.70.330">
    <property type="match status" value="2"/>
</dbReference>
<feature type="domain" description="RRM" evidence="7">
    <location>
        <begin position="547"/>
        <end position="622"/>
    </location>
</feature>
<keyword evidence="2" id="KW-0677">Repeat</keyword>
<dbReference type="PROSITE" id="PS50917">
    <property type="entry name" value="SPOC"/>
    <property type="match status" value="1"/>
</dbReference>
<evidence type="ECO:0000256" key="4">
    <source>
        <dbReference type="ARBA" id="ARBA00023242"/>
    </source>
</evidence>
<dbReference type="SMART" id="SM00360">
    <property type="entry name" value="RRM"/>
    <property type="match status" value="3"/>
</dbReference>
<dbReference type="PROSITE" id="PS50102">
    <property type="entry name" value="RRM"/>
    <property type="match status" value="2"/>
</dbReference>
<dbReference type="InterPro" id="IPR036465">
    <property type="entry name" value="vWFA_dom_sf"/>
</dbReference>
<feature type="compositionally biased region" description="Basic residues" evidence="6">
    <location>
        <begin position="492"/>
        <end position="502"/>
    </location>
</feature>